<dbReference type="Gene3D" id="2.20.28.30">
    <property type="entry name" value="RNA polymerase ii, chain L"/>
    <property type="match status" value="1"/>
</dbReference>
<reference evidence="3" key="1">
    <citation type="submission" date="2012-06" db="EMBL/GenBank/DDBJ databases">
        <title>Complete sequence of chromosome of Desulfomonile tiedjei DSM 6799.</title>
        <authorList>
            <person name="Lucas S."/>
            <person name="Copeland A."/>
            <person name="Lapidus A."/>
            <person name="Glavina del Rio T."/>
            <person name="Dalin E."/>
            <person name="Tice H."/>
            <person name="Bruce D."/>
            <person name="Goodwin L."/>
            <person name="Pitluck S."/>
            <person name="Peters L."/>
            <person name="Ovchinnikova G."/>
            <person name="Zeytun A."/>
            <person name="Lu M."/>
            <person name="Kyrpides N."/>
            <person name="Mavromatis K."/>
            <person name="Ivanova N."/>
            <person name="Brettin T."/>
            <person name="Detter J.C."/>
            <person name="Han C."/>
            <person name="Larimer F."/>
            <person name="Land M."/>
            <person name="Hauser L."/>
            <person name="Markowitz V."/>
            <person name="Cheng J.-F."/>
            <person name="Hugenholtz P."/>
            <person name="Woyke T."/>
            <person name="Wu D."/>
            <person name="Spring S."/>
            <person name="Schroeder M."/>
            <person name="Brambilla E."/>
            <person name="Klenk H.-P."/>
            <person name="Eisen J.A."/>
        </authorList>
    </citation>
    <scope>NUCLEOTIDE SEQUENCE [LARGE SCALE GENOMIC DNA]</scope>
    <source>
        <strain evidence="3">ATCC 49306 / DSM 6799 / DCB-1</strain>
    </source>
</reference>
<dbReference type="EMBL" id="CP003360">
    <property type="protein sequence ID" value="AFM27606.1"/>
    <property type="molecule type" value="Genomic_DNA"/>
</dbReference>
<protein>
    <submittedName>
        <fullName evidence="2">Putative regulatory protein, FmdB family</fullName>
    </submittedName>
</protein>
<feature type="domain" description="Putative regulatory protein FmdB zinc ribbon" evidence="1">
    <location>
        <begin position="1"/>
        <end position="42"/>
    </location>
</feature>
<dbReference type="HOGENOM" id="CLU_136025_4_0_7"/>
<evidence type="ECO:0000313" key="2">
    <source>
        <dbReference type="EMBL" id="AFM27606.1"/>
    </source>
</evidence>
<evidence type="ECO:0000259" key="1">
    <source>
        <dbReference type="SMART" id="SM00834"/>
    </source>
</evidence>
<keyword evidence="3" id="KW-1185">Reference proteome</keyword>
<sequence>MPIFEFKCESCGKEFERLIFASDTDPVPCPVCGSEKTRKVLSVFSSNPVERQASAGSCGTRHTGGG</sequence>
<dbReference type="STRING" id="706587.Desti_4994"/>
<dbReference type="SMART" id="SM00834">
    <property type="entry name" value="CxxC_CXXC_SSSS"/>
    <property type="match status" value="1"/>
</dbReference>
<dbReference type="InterPro" id="IPR013429">
    <property type="entry name" value="Regulatory_FmdB_Zinc_ribbon"/>
</dbReference>
<name>I4CDG5_DESTA</name>
<gene>
    <name evidence="2" type="ordered locus">Desti_4994</name>
</gene>
<dbReference type="KEGG" id="dti:Desti_4994"/>
<accession>I4CDG5</accession>
<dbReference type="eggNOG" id="COG2331">
    <property type="taxonomic scope" value="Bacteria"/>
</dbReference>
<dbReference type="Pfam" id="PF09723">
    <property type="entry name" value="Zn_ribbon_8"/>
    <property type="match status" value="1"/>
</dbReference>
<dbReference type="OrthoDB" id="9813321at2"/>
<dbReference type="Proteomes" id="UP000006055">
    <property type="component" value="Chromosome"/>
</dbReference>
<evidence type="ECO:0000313" key="3">
    <source>
        <dbReference type="Proteomes" id="UP000006055"/>
    </source>
</evidence>
<dbReference type="NCBIfam" id="TIGR02605">
    <property type="entry name" value="CxxC_CxxC_SSSS"/>
    <property type="match status" value="1"/>
</dbReference>
<dbReference type="AlphaFoldDB" id="I4CDG5"/>
<dbReference type="RefSeq" id="WP_014812711.1">
    <property type="nucleotide sequence ID" value="NC_018025.1"/>
</dbReference>
<proteinExistence type="predicted"/>
<organism evidence="2 3">
    <name type="scientific">Desulfomonile tiedjei (strain ATCC 49306 / DSM 6799 / DCB-1)</name>
    <dbReference type="NCBI Taxonomy" id="706587"/>
    <lineage>
        <taxon>Bacteria</taxon>
        <taxon>Pseudomonadati</taxon>
        <taxon>Thermodesulfobacteriota</taxon>
        <taxon>Desulfomonilia</taxon>
        <taxon>Desulfomonilales</taxon>
        <taxon>Desulfomonilaceae</taxon>
        <taxon>Desulfomonile</taxon>
    </lineage>
</organism>